<organism evidence="7 8">
    <name type="scientific">Phanerochaete carnosa (strain HHB-10118-sp)</name>
    <name type="common">White-rot fungus</name>
    <name type="synonym">Peniophora carnosa</name>
    <dbReference type="NCBI Taxonomy" id="650164"/>
    <lineage>
        <taxon>Eukaryota</taxon>
        <taxon>Fungi</taxon>
        <taxon>Dikarya</taxon>
        <taxon>Basidiomycota</taxon>
        <taxon>Agaricomycotina</taxon>
        <taxon>Agaricomycetes</taxon>
        <taxon>Polyporales</taxon>
        <taxon>Phanerochaetaceae</taxon>
        <taxon>Phanerochaete</taxon>
    </lineage>
</organism>
<dbReference type="HOGENOM" id="CLU_038846_0_0_1"/>
<dbReference type="InterPro" id="IPR034164">
    <property type="entry name" value="Pepsin-like_dom"/>
</dbReference>
<dbReference type="PANTHER" id="PTHR47966:SF51">
    <property type="entry name" value="BETA-SITE APP-CLEAVING ENZYME, ISOFORM A-RELATED"/>
    <property type="match status" value="1"/>
</dbReference>
<keyword evidence="5" id="KW-0732">Signal</keyword>
<comment type="similarity">
    <text evidence="1 4">Belongs to the peptidase A1 family.</text>
</comment>
<dbReference type="InterPro" id="IPR021109">
    <property type="entry name" value="Peptidase_aspartic_dom_sf"/>
</dbReference>
<dbReference type="SUPFAM" id="SSF50630">
    <property type="entry name" value="Acid proteases"/>
    <property type="match status" value="1"/>
</dbReference>
<keyword evidence="4" id="KW-0645">Protease</keyword>
<evidence type="ECO:0000256" key="3">
    <source>
        <dbReference type="PIRSR" id="PIRSR601461-1"/>
    </source>
</evidence>
<evidence type="ECO:0000256" key="1">
    <source>
        <dbReference type="ARBA" id="ARBA00007447"/>
    </source>
</evidence>
<keyword evidence="2 4" id="KW-0064">Aspartyl protease</keyword>
<evidence type="ECO:0000256" key="2">
    <source>
        <dbReference type="ARBA" id="ARBA00022750"/>
    </source>
</evidence>
<feature type="active site" evidence="3">
    <location>
        <position position="282"/>
    </location>
</feature>
<dbReference type="RefSeq" id="XP_007401202.1">
    <property type="nucleotide sequence ID" value="XM_007401140.1"/>
</dbReference>
<dbReference type="Pfam" id="PF00026">
    <property type="entry name" value="Asp"/>
    <property type="match status" value="1"/>
</dbReference>
<reference evidence="7 8" key="1">
    <citation type="journal article" date="2012" name="BMC Genomics">
        <title>Comparative genomics of the white-rot fungi, Phanerochaete carnosa and P. chrysosporium, to elucidate the genetic basis of the distinct wood types they colonize.</title>
        <authorList>
            <person name="Suzuki H."/>
            <person name="MacDonald J."/>
            <person name="Syed K."/>
            <person name="Salamov A."/>
            <person name="Hori C."/>
            <person name="Aerts A."/>
            <person name="Henrissat B."/>
            <person name="Wiebenga A."/>
            <person name="vanKuyk P.A."/>
            <person name="Barry K."/>
            <person name="Lindquist E."/>
            <person name="LaButti K."/>
            <person name="Lapidus A."/>
            <person name="Lucas S."/>
            <person name="Coutinho P."/>
            <person name="Gong Y."/>
            <person name="Samejima M."/>
            <person name="Mahadevan R."/>
            <person name="Abou-Zaid M."/>
            <person name="de Vries R.P."/>
            <person name="Igarashi K."/>
            <person name="Yadav J.S."/>
            <person name="Grigoriev I.V."/>
            <person name="Master E.R."/>
        </authorList>
    </citation>
    <scope>NUCLEOTIDE SEQUENCE [LARGE SCALE GENOMIC DNA]</scope>
    <source>
        <strain evidence="7 8">HHB-10118-sp</strain>
    </source>
</reference>
<dbReference type="CDD" id="cd05471">
    <property type="entry name" value="pepsin_like"/>
    <property type="match status" value="1"/>
</dbReference>
<protein>
    <recommendedName>
        <fullName evidence="6">Peptidase A1 domain-containing protein</fullName>
    </recommendedName>
</protein>
<evidence type="ECO:0000256" key="4">
    <source>
        <dbReference type="RuleBase" id="RU000454"/>
    </source>
</evidence>
<dbReference type="GeneID" id="18911538"/>
<proteinExistence type="inferred from homology"/>
<evidence type="ECO:0000259" key="6">
    <source>
        <dbReference type="PROSITE" id="PS51767"/>
    </source>
</evidence>
<feature type="chain" id="PRO_5003887170" description="Peptidase A1 domain-containing protein" evidence="5">
    <location>
        <begin position="18"/>
        <end position="411"/>
    </location>
</feature>
<dbReference type="InterPro" id="IPR001461">
    <property type="entry name" value="Aspartic_peptidase_A1"/>
</dbReference>
<sequence length="411" mass="43686">MFSQLFVAVYLALFAGATPLTVRSPPMTISLARHLNSTGSRTVLELDQMRMEFLKQSATRKGPKSASSDTAASIPVTNGIISYFAEVQVGYPPTNFSLIVDTGSSNTWVGGNPGNPYTPTSTSHDTGMEVFVEYGTGLFEGEEFIDQVSLAEGLLIQNQSIGVAGFALGFSNTTDGVMGIGPTDLTSDTIEIGELVPTLLDNAFAQGLIDEKKIGIFLKPTNNESVTTGEITFGSIDRSKLTSDIHFVNITSTFPANMSIGVNQSIAYGNTPILNNSAGIMDTGTTLILLATDAFNMYQQLTGAVLDESTGLLTITPAQYDNLQSLFFTIGGCTFEFNSNAQIWPRGLNAAINGVANMIYLVIGDSGSGSGSEGLSFLNGQVFLERFFLAFDAENSRVGLATTRFTNATTN</sequence>
<dbReference type="Gene3D" id="2.40.70.10">
    <property type="entry name" value="Acid Proteases"/>
    <property type="match status" value="2"/>
</dbReference>
<dbReference type="GO" id="GO:0006508">
    <property type="term" value="P:proteolysis"/>
    <property type="evidence" value="ECO:0007669"/>
    <property type="project" value="UniProtKB-KW"/>
</dbReference>
<dbReference type="PROSITE" id="PS00141">
    <property type="entry name" value="ASP_PROTEASE"/>
    <property type="match status" value="1"/>
</dbReference>
<accession>K5UK79</accession>
<dbReference type="InParanoid" id="K5UK79"/>
<evidence type="ECO:0000256" key="5">
    <source>
        <dbReference type="SAM" id="SignalP"/>
    </source>
</evidence>
<dbReference type="GO" id="GO:0004190">
    <property type="term" value="F:aspartic-type endopeptidase activity"/>
    <property type="evidence" value="ECO:0007669"/>
    <property type="project" value="UniProtKB-KW"/>
</dbReference>
<dbReference type="InterPro" id="IPR033121">
    <property type="entry name" value="PEPTIDASE_A1"/>
</dbReference>
<dbReference type="InterPro" id="IPR001969">
    <property type="entry name" value="Aspartic_peptidase_AS"/>
</dbReference>
<dbReference type="AlphaFoldDB" id="K5UK79"/>
<keyword evidence="4" id="KW-0378">Hydrolase</keyword>
<dbReference type="OrthoDB" id="660550at2759"/>
<dbReference type="PRINTS" id="PR00792">
    <property type="entry name" value="PEPSIN"/>
</dbReference>
<gene>
    <name evidence="7" type="ORF">PHACADRAFT_200857</name>
</gene>
<dbReference type="FunCoup" id="K5UK79">
    <property type="interactions" value="60"/>
</dbReference>
<dbReference type="Proteomes" id="UP000008370">
    <property type="component" value="Unassembled WGS sequence"/>
</dbReference>
<dbReference type="KEGG" id="pco:PHACADRAFT_200857"/>
<dbReference type="EMBL" id="JH930479">
    <property type="protein sequence ID" value="EKM50006.1"/>
    <property type="molecule type" value="Genomic_DNA"/>
</dbReference>
<name>K5UK79_PHACS</name>
<feature type="signal peptide" evidence="5">
    <location>
        <begin position="1"/>
        <end position="17"/>
    </location>
</feature>
<keyword evidence="8" id="KW-1185">Reference proteome</keyword>
<dbReference type="MEROPS" id="A01.019"/>
<evidence type="ECO:0000313" key="8">
    <source>
        <dbReference type="Proteomes" id="UP000008370"/>
    </source>
</evidence>
<dbReference type="PROSITE" id="PS51767">
    <property type="entry name" value="PEPTIDASE_A1"/>
    <property type="match status" value="1"/>
</dbReference>
<evidence type="ECO:0000313" key="7">
    <source>
        <dbReference type="EMBL" id="EKM50006.1"/>
    </source>
</evidence>
<feature type="active site" evidence="3">
    <location>
        <position position="101"/>
    </location>
</feature>
<feature type="domain" description="Peptidase A1" evidence="6">
    <location>
        <begin position="83"/>
        <end position="401"/>
    </location>
</feature>
<dbReference type="PANTHER" id="PTHR47966">
    <property type="entry name" value="BETA-SITE APP-CLEAVING ENZYME, ISOFORM A-RELATED"/>
    <property type="match status" value="1"/>
</dbReference>